<dbReference type="CDD" id="cd19531">
    <property type="entry name" value="LCL_NRPS-like"/>
    <property type="match status" value="1"/>
</dbReference>
<accession>A0A4P8EGA3</accession>
<dbReference type="SUPFAM" id="SSF47336">
    <property type="entry name" value="ACP-like"/>
    <property type="match status" value="2"/>
</dbReference>
<dbReference type="Gene3D" id="3.30.559.10">
    <property type="entry name" value="Chloramphenicol acetyltransferase-like domain"/>
    <property type="match status" value="2"/>
</dbReference>
<evidence type="ECO:0000313" key="5">
    <source>
        <dbReference type="EMBL" id="QCO55752.1"/>
    </source>
</evidence>
<keyword evidence="2" id="KW-0596">Phosphopantetheine</keyword>
<dbReference type="Gene3D" id="1.10.1200.10">
    <property type="entry name" value="ACP-like"/>
    <property type="match status" value="2"/>
</dbReference>
<dbReference type="GO" id="GO:0043041">
    <property type="term" value="P:amino acid activation for nonribosomal peptide biosynthetic process"/>
    <property type="evidence" value="ECO:0007669"/>
    <property type="project" value="TreeGrafter"/>
</dbReference>
<dbReference type="InterPro" id="IPR000873">
    <property type="entry name" value="AMP-dep_synth/lig_dom"/>
</dbReference>
<dbReference type="InterPro" id="IPR025110">
    <property type="entry name" value="AMP-bd_C"/>
</dbReference>
<dbReference type="Pfam" id="PF13193">
    <property type="entry name" value="AMP-binding_C"/>
    <property type="match status" value="1"/>
</dbReference>
<dbReference type="CDD" id="cd19543">
    <property type="entry name" value="DCL_NRPS"/>
    <property type="match status" value="1"/>
</dbReference>
<dbReference type="SMART" id="SM00823">
    <property type="entry name" value="PKS_PP"/>
    <property type="match status" value="2"/>
</dbReference>
<dbReference type="GO" id="GO:0044550">
    <property type="term" value="P:secondary metabolite biosynthetic process"/>
    <property type="evidence" value="ECO:0007669"/>
    <property type="project" value="TreeGrafter"/>
</dbReference>
<dbReference type="EMBL" id="CP039964">
    <property type="protein sequence ID" value="QCO55752.1"/>
    <property type="molecule type" value="Genomic_DNA"/>
</dbReference>
<dbReference type="FunFam" id="3.30.300.30:FF:000010">
    <property type="entry name" value="Enterobactin synthetase component F"/>
    <property type="match status" value="1"/>
</dbReference>
<dbReference type="Pfam" id="PF00501">
    <property type="entry name" value="AMP-binding"/>
    <property type="match status" value="1"/>
</dbReference>
<dbReference type="PROSITE" id="PS00455">
    <property type="entry name" value="AMP_BINDING"/>
    <property type="match status" value="1"/>
</dbReference>
<dbReference type="Pfam" id="PF00668">
    <property type="entry name" value="Condensation"/>
    <property type="match status" value="2"/>
</dbReference>
<dbReference type="PROSITE" id="PS50075">
    <property type="entry name" value="CARRIER"/>
    <property type="match status" value="2"/>
</dbReference>
<protein>
    <submittedName>
        <fullName evidence="5">Amino acid adenylation domain-containing protein</fullName>
    </submittedName>
</protein>
<feature type="domain" description="Carrier" evidence="4">
    <location>
        <begin position="997"/>
        <end position="1072"/>
    </location>
</feature>
<dbReference type="PROSITE" id="PS00012">
    <property type="entry name" value="PHOSPHOPANTETHEINE"/>
    <property type="match status" value="2"/>
</dbReference>
<dbReference type="GO" id="GO:0031177">
    <property type="term" value="F:phosphopantetheine binding"/>
    <property type="evidence" value="ECO:0007669"/>
    <property type="project" value="InterPro"/>
</dbReference>
<dbReference type="SUPFAM" id="SSF56801">
    <property type="entry name" value="Acetyl-CoA synthetase-like"/>
    <property type="match status" value="2"/>
</dbReference>
<dbReference type="InterPro" id="IPR036736">
    <property type="entry name" value="ACP-like_sf"/>
</dbReference>
<proteinExistence type="predicted"/>
<evidence type="ECO:0000256" key="3">
    <source>
        <dbReference type="ARBA" id="ARBA00022553"/>
    </source>
</evidence>
<dbReference type="InterPro" id="IPR006162">
    <property type="entry name" value="Ppantetheine_attach_site"/>
</dbReference>
<dbReference type="InterPro" id="IPR042099">
    <property type="entry name" value="ANL_N_sf"/>
</dbReference>
<keyword evidence="6" id="KW-1185">Reference proteome</keyword>
<organism evidence="5 6">
    <name type="scientific">Pseudorhodobacter turbinis</name>
    <dbReference type="NCBI Taxonomy" id="2500533"/>
    <lineage>
        <taxon>Bacteria</taxon>
        <taxon>Pseudomonadati</taxon>
        <taxon>Pseudomonadota</taxon>
        <taxon>Alphaproteobacteria</taxon>
        <taxon>Rhodobacterales</taxon>
        <taxon>Paracoccaceae</taxon>
        <taxon>Pseudorhodobacter</taxon>
    </lineage>
</organism>
<dbReference type="GO" id="GO:0003824">
    <property type="term" value="F:catalytic activity"/>
    <property type="evidence" value="ECO:0007669"/>
    <property type="project" value="InterPro"/>
</dbReference>
<dbReference type="Gene3D" id="3.30.559.30">
    <property type="entry name" value="Nonribosomal peptide synthetase, condensation domain"/>
    <property type="match status" value="2"/>
</dbReference>
<dbReference type="GO" id="GO:0005829">
    <property type="term" value="C:cytosol"/>
    <property type="evidence" value="ECO:0007669"/>
    <property type="project" value="TreeGrafter"/>
</dbReference>
<evidence type="ECO:0000259" key="4">
    <source>
        <dbReference type="PROSITE" id="PS50075"/>
    </source>
</evidence>
<dbReference type="NCBIfam" id="TIGR01733">
    <property type="entry name" value="AA-adenyl-dom"/>
    <property type="match status" value="1"/>
</dbReference>
<dbReference type="KEGG" id="pseb:EOK75_08355"/>
<gene>
    <name evidence="5" type="ORF">EOK75_08355</name>
</gene>
<sequence>MGIRPRPVFRRNHCQACGAACGGIARAGKRQHCRKQQAQQTARTVEGHLKMNAIDDVQDVFEMSAGQAGMLFQSLYQDGSGIYVQQYWGRLQGQLDHNHFRDAWQATINRHDILRARCHWEDLDDPALIIQRQVQPDWQFLDWRGITEAEQEAALQDWLHADCTAGFAMDTAPLMRFALIRLTDNKHQFVWSFHHLLLDGWCGALIVREVLNAYAGGTAGPAPRPYSDYIDWLAAQDQVTAKAYWAETLAGLSEPTPLGIKQPSSGTGLHAHDFTLGRALSDQLRALAREKRLTLATLMQGAWALVLSRYSGLEDVTFGTVLSGRPADLAGAEEMIGLFLQTVPVSVRTGARETLPWLQSIQSAQRQRELHGHLGLAKIRACSKITGRAALFDSLLIVETYPETILTVADDHSSLRLSGAGLHERTDFALTIKVLPEDDIRITLNADRARIPPDTLDRLGGHLRQVLTALAQGAATLDEIDILTTQEHRLIAKAGQGPTPPSKPPVLLQLLDRAARFGDHTAVETVAGPALDYAGLLARAGQIGAGLRDAGLRAGDVVAVCQDRTPDLLASLIAVWRAGGAYLPLDPLYPAERVAHILSDSGARMALVDDISATALPQQDVTVLRVADCQGEAAVPDQAGPSDLAYILYTSGSTGLPKGVPISHGALSNFIASMLSVPGFCKDDRMLALTTVSFDIAALELFAPLVAGGTVVMAGAGAALDGKALARMIEDHAITVMQSTPAGWRVLRDSGWQGRSGLRMLAGGEALDSALARDLLGLGAELWNLYGPTETTIWSAALRVTLALLHGPKVPVGGPLDHTTLSLRDQVGRQVPVGVAGELWIGGAGLSPGYINRPDQTADRFVMHNGTRHYRTGDRLRMTADGTFDFLGRFDNQIKLRGYRIELGEIEARLESHPGIAQAIVAIRGEGNAARLVAYIRATDPAPSRIALRAYLGETLPAYMVPGLFIPLDSFPLTPNGKIARNALPAPEMAHPQTTSQLTSQREELVAGIWATALGVAKIDPEDDFFTLGGHSLIALRVIGDLRSHLGLEVSLRDLFEAGSFRGFCQRLDQLTVSRALPAVEVGNAPSLSAAQHRQWLLARLDAGNADYHLPLAVRLSGDLDAEALANALTALAQRHDVLRSRFPDDRGAARVETLDNFVPVLERTDVSALSASEQQKRLAQLTKQDAEMPFDLQAAPPWRARLIKLAQTEHILLLTLHHILADEWSFGVILQDLSAGYTAAAQPKPRAQYADFAAWQKKVPLEDQRHYWRDQLEGAPALTALPTDTPYPAQRNRKAGQVPLRVSREVADRLEQIARENGATLFMCLLAAYSAFLYRHTGRRDMIVGTPVSNRHMAEFHDVIGLFVNTLPIRTRIDGQTEFAHLLERTRDTVLSAHNNQDLPFEQMLELMSPPRSETHAPLVQTMFSMAELPRSGEITTDLHWNAIPASTGRARFDLALAVSRNANGLEGHFDFATDLFGQETAERLARRFETLLASLAQEAAQPLCDLPLMTDADHALAFVPPRYPDQPPLQTCIQNGLIFDQAALHAHLAAVGGGAKMGRLEDTQAKLVGPPEYPAAFRRDADGLRPAKGVRAAVLDADGLPAPPGQIGQLAIAGPALAKGYAGDPIRSAAAFRPNPLVDPQAFHVTDSVLFHTGCFAKQGYNGSFHICDAPPPAQTLPGAQAPDMPACTGKDGPTTDADPLIEAVLTKIWADLLGVSRPDRNTGFFALGGDSILAIQMAARAAEQGVQIEVLDVFRHQTIAALAAQAKPVADSIVLPLAGEADLAALDALAALVSFNHE</sequence>
<dbReference type="OrthoDB" id="9803968at2"/>
<dbReference type="Proteomes" id="UP000298631">
    <property type="component" value="Chromosome"/>
</dbReference>
<dbReference type="InterPro" id="IPR045851">
    <property type="entry name" value="AMP-bd_C_sf"/>
</dbReference>
<dbReference type="PANTHER" id="PTHR45527">
    <property type="entry name" value="NONRIBOSOMAL PEPTIDE SYNTHETASE"/>
    <property type="match status" value="1"/>
</dbReference>
<dbReference type="InterPro" id="IPR020845">
    <property type="entry name" value="AMP-binding_CS"/>
</dbReference>
<evidence type="ECO:0000256" key="2">
    <source>
        <dbReference type="ARBA" id="ARBA00022450"/>
    </source>
</evidence>
<dbReference type="Gene3D" id="3.30.300.30">
    <property type="match status" value="1"/>
</dbReference>
<dbReference type="Pfam" id="PF00550">
    <property type="entry name" value="PP-binding"/>
    <property type="match status" value="2"/>
</dbReference>
<dbReference type="Gene3D" id="3.40.50.12780">
    <property type="entry name" value="N-terminal domain of ligase-like"/>
    <property type="match status" value="2"/>
</dbReference>
<dbReference type="InterPro" id="IPR023213">
    <property type="entry name" value="CAT-like_dom_sf"/>
</dbReference>
<dbReference type="SUPFAM" id="SSF52777">
    <property type="entry name" value="CoA-dependent acyltransferases"/>
    <property type="match status" value="4"/>
</dbReference>
<dbReference type="InterPro" id="IPR001242">
    <property type="entry name" value="Condensation_dom"/>
</dbReference>
<name>A0A4P8EGA3_9RHOB</name>
<comment type="cofactor">
    <cofactor evidence="1">
        <name>pantetheine 4'-phosphate</name>
        <dbReference type="ChEBI" id="CHEBI:47942"/>
    </cofactor>
</comment>
<keyword evidence="3" id="KW-0597">Phosphoprotein</keyword>
<dbReference type="InterPro" id="IPR009081">
    <property type="entry name" value="PP-bd_ACP"/>
</dbReference>
<dbReference type="InterPro" id="IPR010071">
    <property type="entry name" value="AA_adenyl_dom"/>
</dbReference>
<dbReference type="CDD" id="cd12116">
    <property type="entry name" value="A_NRPS_Ta1_like"/>
    <property type="match status" value="1"/>
</dbReference>
<dbReference type="PANTHER" id="PTHR45527:SF1">
    <property type="entry name" value="FATTY ACID SYNTHASE"/>
    <property type="match status" value="1"/>
</dbReference>
<feature type="domain" description="Carrier" evidence="4">
    <location>
        <begin position="1699"/>
        <end position="1773"/>
    </location>
</feature>
<reference evidence="5 6" key="1">
    <citation type="submission" date="2019-05" db="EMBL/GenBank/DDBJ databases">
        <title>Pseudorhodobacter turbinis sp. nov., isolated from the gut of the Korean turban shell.</title>
        <authorList>
            <person name="Jeong Y.-S."/>
            <person name="Kang W.-R."/>
            <person name="Bae J.-W."/>
        </authorList>
    </citation>
    <scope>NUCLEOTIDE SEQUENCE [LARGE SCALE GENOMIC DNA]</scope>
    <source>
        <strain evidence="5 6">S12M18</strain>
    </source>
</reference>
<dbReference type="InterPro" id="IPR020806">
    <property type="entry name" value="PKS_PP-bd"/>
</dbReference>
<evidence type="ECO:0000313" key="6">
    <source>
        <dbReference type="Proteomes" id="UP000298631"/>
    </source>
</evidence>
<evidence type="ECO:0000256" key="1">
    <source>
        <dbReference type="ARBA" id="ARBA00001957"/>
    </source>
</evidence>